<sequence length="119" mass="12585">MTFAKAGSLQSALNGKSQSLQSIAQLQNRGANAEILSSSVAEFLPTMEPPQPTWLLDPQWVDAALQLARIWAKSQSQTVTHVARLGAVQVSPSVPRPTTLTLALRAKASGTDSVGVTFS</sequence>
<dbReference type="EMBL" id="CP073041">
    <property type="protein sequence ID" value="UXE60925.1"/>
    <property type="molecule type" value="Genomic_DNA"/>
</dbReference>
<name>A0A977PWX0_9CYAN</name>
<dbReference type="KEGG" id="wna:KA717_36750"/>
<reference evidence="1" key="1">
    <citation type="submission" date="2021-04" db="EMBL/GenBank/DDBJ databases">
        <title>Genome sequence of Woronichinia naegeliana from Washington state freshwater lake bloom.</title>
        <authorList>
            <person name="Dreher T.W."/>
        </authorList>
    </citation>
    <scope>NUCLEOTIDE SEQUENCE</scope>
    <source>
        <strain evidence="1">WA131</strain>
    </source>
</reference>
<proteinExistence type="predicted"/>
<dbReference type="AlphaFoldDB" id="A0A977PWX0"/>
<accession>A0A977PWX0</accession>
<organism evidence="1">
    <name type="scientific">Woronichinia naegeliana WA131</name>
    <dbReference type="NCBI Taxonomy" id="2824559"/>
    <lineage>
        <taxon>Bacteria</taxon>
        <taxon>Bacillati</taxon>
        <taxon>Cyanobacteriota</taxon>
        <taxon>Cyanophyceae</taxon>
        <taxon>Synechococcales</taxon>
        <taxon>Coelosphaeriaceae</taxon>
        <taxon>Woronichinia</taxon>
    </lineage>
</organism>
<gene>
    <name evidence="1" type="ORF">KA717_36750</name>
</gene>
<protein>
    <submittedName>
        <fullName evidence="1">Uncharacterized protein</fullName>
    </submittedName>
</protein>
<dbReference type="Proteomes" id="UP001065613">
    <property type="component" value="Chromosome"/>
</dbReference>
<evidence type="ECO:0000313" key="1">
    <source>
        <dbReference type="EMBL" id="UXE60925.1"/>
    </source>
</evidence>